<dbReference type="SUPFAM" id="SSF101148">
    <property type="entry name" value="Plant invertase/pectin methylesterase inhibitor"/>
    <property type="match status" value="1"/>
</dbReference>
<dbReference type="SMART" id="SM00856">
    <property type="entry name" value="PMEI"/>
    <property type="match status" value="1"/>
</dbReference>
<dbReference type="AlphaFoldDB" id="A0A3B5ZV30"/>
<dbReference type="Gramene" id="TraesCS1D03G0570800.1">
    <property type="protein sequence ID" value="TraesCS1D03G0570800.1.CDS1"/>
    <property type="gene ID" value="TraesCS1D03G0570800"/>
</dbReference>
<dbReference type="GO" id="GO:0009505">
    <property type="term" value="C:plant-type cell wall"/>
    <property type="evidence" value="ECO:0000318"/>
    <property type="project" value="GO_Central"/>
</dbReference>
<reference evidence="6" key="2">
    <citation type="submission" date="2018-10" db="UniProtKB">
        <authorList>
            <consortium name="EnsemblPlants"/>
        </authorList>
    </citation>
    <scope>IDENTIFICATION</scope>
</reference>
<dbReference type="Gramene" id="TraesPARA_EIv1.0_0283140.1">
    <property type="protein sequence ID" value="TraesPARA_EIv1.0_0283140.1.CDS1"/>
    <property type="gene ID" value="TraesPARA_EIv1.0_0283140"/>
</dbReference>
<dbReference type="OMA" id="DEFTTCR"/>
<comment type="similarity">
    <text evidence="3">Belongs to the PMEI family.</text>
</comment>
<dbReference type="Gramene" id="TraesRN1D0100607000.1">
    <property type="protein sequence ID" value="TraesRN1D0100607000.1"/>
    <property type="gene ID" value="TraesRN1D0100607000"/>
</dbReference>
<evidence type="ECO:0000313" key="7">
    <source>
        <dbReference type="Proteomes" id="UP000019116"/>
    </source>
</evidence>
<dbReference type="Gramene" id="TraesROB_scaffold_106508_01G000100.1">
    <property type="protein sequence ID" value="TraesROB_scaffold_106508_01G000100.1"/>
    <property type="gene ID" value="TraesROB_scaffold_106508_01G000100"/>
</dbReference>
<dbReference type="Proteomes" id="UP000019116">
    <property type="component" value="Chromosome 1D"/>
</dbReference>
<dbReference type="Gramene" id="TraesCS1D02G232800.1">
    <property type="protein sequence ID" value="TraesCS1D02G232800.1.cds1"/>
    <property type="gene ID" value="TraesCS1D02G232800"/>
</dbReference>
<dbReference type="EnsemblPlants" id="TraesCS1D02G232800.1">
    <property type="protein sequence ID" value="TraesCS1D02G232800.1.cds1"/>
    <property type="gene ID" value="TraesCS1D02G232800"/>
</dbReference>
<organism evidence="6">
    <name type="scientific">Triticum aestivum</name>
    <name type="common">Wheat</name>
    <dbReference type="NCBI Taxonomy" id="4565"/>
    <lineage>
        <taxon>Eukaryota</taxon>
        <taxon>Viridiplantae</taxon>
        <taxon>Streptophyta</taxon>
        <taxon>Embryophyta</taxon>
        <taxon>Tracheophyta</taxon>
        <taxon>Spermatophyta</taxon>
        <taxon>Magnoliopsida</taxon>
        <taxon>Liliopsida</taxon>
        <taxon>Poales</taxon>
        <taxon>Poaceae</taxon>
        <taxon>BOP clade</taxon>
        <taxon>Pooideae</taxon>
        <taxon>Triticodae</taxon>
        <taxon>Triticeae</taxon>
        <taxon>Triticinae</taxon>
        <taxon>Triticum</taxon>
    </lineage>
</organism>
<dbReference type="Gramene" id="TraesSTA1D03G00501400.1">
    <property type="protein sequence ID" value="TraesSTA1D03G00501400.1.CDS1"/>
    <property type="gene ID" value="TraesSTA1D03G00501400"/>
</dbReference>
<dbReference type="Gramene" id="TraesSYM1D03G00509560.1">
    <property type="protein sequence ID" value="TraesSYM1D03G00509560.1.CDS1"/>
    <property type="gene ID" value="TraesSYM1D03G00509560"/>
</dbReference>
<dbReference type="GeneID" id="123169391"/>
<dbReference type="Gramene" id="TraesARI1D03G00508320.1">
    <property type="protein sequence ID" value="TraesARI1D03G00508320.1.CDS1"/>
    <property type="gene ID" value="TraesARI1D03G00508320"/>
</dbReference>
<dbReference type="InterPro" id="IPR006501">
    <property type="entry name" value="Pectinesterase_inhib_dom"/>
</dbReference>
<dbReference type="GO" id="GO:0004857">
    <property type="term" value="F:enzyme inhibitor activity"/>
    <property type="evidence" value="ECO:0000318"/>
    <property type="project" value="GO_Central"/>
</dbReference>
<evidence type="ECO:0000256" key="3">
    <source>
        <dbReference type="ARBA" id="ARBA00038471"/>
    </source>
</evidence>
<accession>A0A3B5ZV30</accession>
<dbReference type="Gramene" id="TraesCLE_scaffold_097464_01G000100.1">
    <property type="protein sequence ID" value="TraesCLE_scaffold_097464_01G000100.1"/>
    <property type="gene ID" value="TraesCLE_scaffold_097464_01G000100"/>
</dbReference>
<dbReference type="GO" id="GO:0009827">
    <property type="term" value="P:plant-type cell wall modification"/>
    <property type="evidence" value="ECO:0000318"/>
    <property type="project" value="GO_Central"/>
</dbReference>
<dbReference type="CDD" id="cd15795">
    <property type="entry name" value="PMEI-Pla_a_1_like"/>
    <property type="match status" value="1"/>
</dbReference>
<dbReference type="Gramene" id="TraesMAC1D03G00501890.1">
    <property type="protein sequence ID" value="TraesMAC1D03G00501890.1.CDS1"/>
    <property type="gene ID" value="TraesMAC1D03G00501890"/>
</dbReference>
<dbReference type="NCBIfam" id="TIGR01614">
    <property type="entry name" value="PME_inhib"/>
    <property type="match status" value="1"/>
</dbReference>
<evidence type="ECO:0000256" key="4">
    <source>
        <dbReference type="SAM" id="SignalP"/>
    </source>
</evidence>
<dbReference type="RefSeq" id="XP_044443170.1">
    <property type="nucleotide sequence ID" value="XM_044587235.1"/>
</dbReference>
<feature type="chain" id="PRO_5043170618" description="Pectinesterase inhibitor domain-containing protein" evidence="4">
    <location>
        <begin position="26"/>
        <end position="180"/>
    </location>
</feature>
<feature type="signal peptide" evidence="4">
    <location>
        <begin position="1"/>
        <end position="25"/>
    </location>
</feature>
<feature type="domain" description="Pectinesterase inhibitor" evidence="5">
    <location>
        <begin position="28"/>
        <end position="171"/>
    </location>
</feature>
<dbReference type="PANTHER" id="PTHR35357:SF8">
    <property type="entry name" value="OS01G0111000 PROTEIN"/>
    <property type="match status" value="1"/>
</dbReference>
<evidence type="ECO:0000256" key="1">
    <source>
        <dbReference type="ARBA" id="ARBA00022729"/>
    </source>
</evidence>
<dbReference type="SMR" id="A0A3B5ZV30"/>
<evidence type="ECO:0000256" key="2">
    <source>
        <dbReference type="ARBA" id="ARBA00023157"/>
    </source>
</evidence>
<reference evidence="6" key="1">
    <citation type="submission" date="2018-08" db="EMBL/GenBank/DDBJ databases">
        <authorList>
            <person name="Rossello M."/>
        </authorList>
    </citation>
    <scope>NUCLEOTIDE SEQUENCE [LARGE SCALE GENOMIC DNA]</scope>
    <source>
        <strain evidence="6">cv. Chinese Spring</strain>
    </source>
</reference>
<keyword evidence="2" id="KW-1015">Disulfide bond</keyword>
<dbReference type="Gramene" id="TraesJAG1D03G00502130.1">
    <property type="protein sequence ID" value="TraesJAG1D03G00502130.1.CDS1"/>
    <property type="gene ID" value="TraesJAG1D03G00502130"/>
</dbReference>
<name>A0A3B5ZV30_WHEAT</name>
<dbReference type="InterPro" id="IPR034088">
    <property type="entry name" value="Pla_a_1-like"/>
</dbReference>
<proteinExistence type="inferred from homology"/>
<dbReference type="Gene3D" id="1.20.140.40">
    <property type="entry name" value="Invertase/pectin methylesterase inhibitor family protein"/>
    <property type="match status" value="1"/>
</dbReference>
<dbReference type="Pfam" id="PF04043">
    <property type="entry name" value="PMEI"/>
    <property type="match status" value="1"/>
</dbReference>
<dbReference type="InterPro" id="IPR035513">
    <property type="entry name" value="Invertase/methylesterase_inhib"/>
</dbReference>
<evidence type="ECO:0000313" key="6">
    <source>
        <dbReference type="EnsemblPlants" id="TraesCS1D02G232800.1.cds1"/>
    </source>
</evidence>
<dbReference type="Gramene" id="TraesWEE_scaffold_084924_01G000100.1">
    <property type="protein sequence ID" value="TraesWEE_scaffold_084924_01G000100.1"/>
    <property type="gene ID" value="TraesWEE_scaffold_084924_01G000100"/>
</dbReference>
<gene>
    <name evidence="6" type="primary">LOC123169391</name>
</gene>
<protein>
    <recommendedName>
        <fullName evidence="5">Pectinesterase inhibitor domain-containing protein</fullName>
    </recommendedName>
</protein>
<dbReference type="Gramene" id="TraesJUL1D03G00505590.1">
    <property type="protein sequence ID" value="TraesJUL1D03G00505590.1.CDS1"/>
    <property type="gene ID" value="TraesJUL1D03G00505590"/>
</dbReference>
<keyword evidence="7" id="KW-1185">Reference proteome</keyword>
<dbReference type="Gramene" id="TraesCAD_scaffold_029195_01G000200.1">
    <property type="protein sequence ID" value="TraesCAD_scaffold_029195_01G000200.1"/>
    <property type="gene ID" value="TraesCAD_scaffold_029195_01G000200"/>
</dbReference>
<dbReference type="Gramene" id="TraesLDM1D03G00505320.1">
    <property type="protein sequence ID" value="TraesLDM1D03G00505320.1.CDS1"/>
    <property type="gene ID" value="TraesLDM1D03G00505320"/>
</dbReference>
<keyword evidence="1 4" id="KW-0732">Signal</keyword>
<dbReference type="OrthoDB" id="679957at2759"/>
<sequence>MAMHPQVALLLTLILLLAAGDGSLAVGTPSAIIRKTCTALDRPGGSVDYDYCVGVLSADPAGASAKDARQLAVIATNLTVANITSTVLVLEDLVNSLSDCLRIYREMNRPLEAALGDLRAGHVKAANDKLSHVFGEPEHCDMLLFAGSAHKNPISKENTDADLLTRLGFDITSLILGYIR</sequence>
<dbReference type="PANTHER" id="PTHR35357">
    <property type="entry name" value="OS02G0537100 PROTEIN"/>
    <property type="match status" value="1"/>
</dbReference>
<evidence type="ECO:0000259" key="5">
    <source>
        <dbReference type="SMART" id="SM00856"/>
    </source>
</evidence>
<dbReference type="Gramene" id="TraesNOR1D03G00510530.1">
    <property type="protein sequence ID" value="TraesNOR1D03G00510530.1.CDS1"/>
    <property type="gene ID" value="TraesNOR1D03G00510530"/>
</dbReference>
<dbReference type="Gramene" id="TraesLAC1D03G00505810.1">
    <property type="protein sequence ID" value="TraesLAC1D03G00505810.1.CDS1"/>
    <property type="gene ID" value="TraesLAC1D03G00505810"/>
</dbReference>